<comment type="caution">
    <text evidence="1">The sequence shown here is derived from an EMBL/GenBank/DDBJ whole genome shotgun (WGS) entry which is preliminary data.</text>
</comment>
<proteinExistence type="predicted"/>
<dbReference type="Proteomes" id="UP000264719">
    <property type="component" value="Unassembled WGS sequence"/>
</dbReference>
<reference evidence="1 2" key="1">
    <citation type="journal article" date="2018" name="Nat. Biotechnol.">
        <title>A standardized bacterial taxonomy based on genome phylogeny substantially revises the tree of life.</title>
        <authorList>
            <person name="Parks D.H."/>
            <person name="Chuvochina M."/>
            <person name="Waite D.W."/>
            <person name="Rinke C."/>
            <person name="Skarshewski A."/>
            <person name="Chaumeil P.A."/>
            <person name="Hugenholtz P."/>
        </authorList>
    </citation>
    <scope>NUCLEOTIDE SEQUENCE [LARGE SCALE GENOMIC DNA]</scope>
    <source>
        <strain evidence="1">UBA9169</strain>
    </source>
</reference>
<evidence type="ECO:0000313" key="1">
    <source>
        <dbReference type="EMBL" id="HAR54197.1"/>
    </source>
</evidence>
<dbReference type="EMBL" id="DMVW01000194">
    <property type="protein sequence ID" value="HAR54197.1"/>
    <property type="molecule type" value="Genomic_DNA"/>
</dbReference>
<feature type="non-terminal residue" evidence="1">
    <location>
        <position position="1"/>
    </location>
</feature>
<gene>
    <name evidence="1" type="ORF">DCS45_20320</name>
</gene>
<protein>
    <submittedName>
        <fullName evidence="1">D-glycerate dehydrogenase</fullName>
    </submittedName>
</protein>
<accession>A0A348WI35</accession>
<name>A0A348WI35_9RHOB</name>
<dbReference type="AlphaFoldDB" id="A0A348WI35"/>
<organism evidence="1 2">
    <name type="scientific">Roseovarius nubinhibens</name>
    <dbReference type="NCBI Taxonomy" id="314263"/>
    <lineage>
        <taxon>Bacteria</taxon>
        <taxon>Pseudomonadati</taxon>
        <taxon>Pseudomonadota</taxon>
        <taxon>Alphaproteobacteria</taxon>
        <taxon>Rhodobacterales</taxon>
        <taxon>Roseobacteraceae</taxon>
        <taxon>Roseovarius</taxon>
    </lineage>
</organism>
<sequence>MLLPHMASATREGRIEMGERVVINIKVYEDGHRPPDQVLPSHI</sequence>
<evidence type="ECO:0000313" key="2">
    <source>
        <dbReference type="Proteomes" id="UP000264719"/>
    </source>
</evidence>